<dbReference type="FunFam" id="3.40.50.150:FF:000053">
    <property type="entry name" value="Release factor glutamine methyltransferase"/>
    <property type="match status" value="1"/>
</dbReference>
<comment type="similarity">
    <text evidence="5">Belongs to the protein N5-glutamine methyltransferase family. PrmC subfamily.</text>
</comment>
<evidence type="ECO:0000256" key="5">
    <source>
        <dbReference type="HAMAP-Rule" id="MF_02126"/>
    </source>
</evidence>
<dbReference type="InterPro" id="IPR002052">
    <property type="entry name" value="DNA_methylase_N6_adenine_CS"/>
</dbReference>
<dbReference type="NCBIfam" id="TIGR00536">
    <property type="entry name" value="hemK_fam"/>
    <property type="match status" value="1"/>
</dbReference>
<keyword evidence="1 5" id="KW-0489">Methyltransferase</keyword>
<dbReference type="InterPro" id="IPR007848">
    <property type="entry name" value="Small_mtfrase_dom"/>
</dbReference>
<comment type="catalytic activity">
    <reaction evidence="4 5">
        <text>L-glutaminyl-[peptide chain release factor] + S-adenosyl-L-methionine = N(5)-methyl-L-glutaminyl-[peptide chain release factor] + S-adenosyl-L-homocysteine + H(+)</text>
        <dbReference type="Rhea" id="RHEA:42896"/>
        <dbReference type="Rhea" id="RHEA-COMP:10271"/>
        <dbReference type="Rhea" id="RHEA-COMP:10272"/>
        <dbReference type="ChEBI" id="CHEBI:15378"/>
        <dbReference type="ChEBI" id="CHEBI:30011"/>
        <dbReference type="ChEBI" id="CHEBI:57856"/>
        <dbReference type="ChEBI" id="CHEBI:59789"/>
        <dbReference type="ChEBI" id="CHEBI:61891"/>
        <dbReference type="EC" id="2.1.1.297"/>
    </reaction>
</comment>
<feature type="binding site" evidence="5">
    <location>
        <position position="183"/>
    </location>
    <ligand>
        <name>S-adenosyl-L-methionine</name>
        <dbReference type="ChEBI" id="CHEBI:59789"/>
    </ligand>
</feature>
<protein>
    <recommendedName>
        <fullName evidence="5">Release factor glutamine methyltransferase</fullName>
        <shortName evidence="5">RF MTase</shortName>
        <ecNumber evidence="5">2.1.1.297</ecNumber>
    </recommendedName>
    <alternativeName>
        <fullName evidence="5">N5-glutamine methyltransferase PrmC</fullName>
    </alternativeName>
    <alternativeName>
        <fullName evidence="5">Protein-(glutamine-N5) MTase PrmC</fullName>
    </alternativeName>
    <alternativeName>
        <fullName evidence="5">Protein-glutamine N-methyltransferase PrmC</fullName>
    </alternativeName>
</protein>
<dbReference type="Proteomes" id="UP000009080">
    <property type="component" value="Chromosome"/>
</dbReference>
<organism evidence="8 9">
    <name type="scientific">Teredinibacter turnerae (strain ATCC 39867 / T7901)</name>
    <dbReference type="NCBI Taxonomy" id="377629"/>
    <lineage>
        <taxon>Bacteria</taxon>
        <taxon>Pseudomonadati</taxon>
        <taxon>Pseudomonadota</taxon>
        <taxon>Gammaproteobacteria</taxon>
        <taxon>Cellvibrionales</taxon>
        <taxon>Cellvibrionaceae</taxon>
        <taxon>Teredinibacter</taxon>
    </lineage>
</organism>
<feature type="binding site" evidence="5">
    <location>
        <begin position="183"/>
        <end position="186"/>
    </location>
    <ligand>
        <name>substrate</name>
    </ligand>
</feature>
<feature type="domain" description="Release factor glutamine methyltransferase N-terminal" evidence="7">
    <location>
        <begin position="11"/>
        <end position="74"/>
    </location>
</feature>
<dbReference type="Gene3D" id="1.10.8.10">
    <property type="entry name" value="DNA helicase RuvA subunit, C-terminal domain"/>
    <property type="match status" value="1"/>
</dbReference>
<dbReference type="GO" id="GO:0003676">
    <property type="term" value="F:nucleic acid binding"/>
    <property type="evidence" value="ECO:0007669"/>
    <property type="project" value="InterPro"/>
</dbReference>
<gene>
    <name evidence="5 8" type="primary">prmC</name>
    <name evidence="8" type="ordered locus">TERTU_3843</name>
</gene>
<keyword evidence="3 5" id="KW-0949">S-adenosyl-L-methionine</keyword>
<comment type="function">
    <text evidence="5">Methylates the class 1 translation termination release factors RF1/PrfA and RF2/PrfB on the glutamine residue of the universally conserved GGQ motif.</text>
</comment>
<dbReference type="EC" id="2.1.1.297" evidence="5"/>
<reference evidence="8 9" key="1">
    <citation type="journal article" date="2009" name="PLoS ONE">
        <title>The complete genome of Teredinibacter turnerae T7901: an intracellular endosymbiont of marine wood-boring bivalves (shipworms).</title>
        <authorList>
            <person name="Yang J.C."/>
            <person name="Madupu R."/>
            <person name="Durkin A.S."/>
            <person name="Ekborg N.A."/>
            <person name="Pedamallu C.S."/>
            <person name="Hostetler J.B."/>
            <person name="Radune D."/>
            <person name="Toms B.S."/>
            <person name="Henrissat B."/>
            <person name="Coutinho P.M."/>
            <person name="Schwarz S."/>
            <person name="Field L."/>
            <person name="Trindade-Silva A.E."/>
            <person name="Soares C.A.G."/>
            <person name="Elshahawi S."/>
            <person name="Hanora A."/>
            <person name="Schmidt E.W."/>
            <person name="Haygood M.G."/>
            <person name="Posfai J."/>
            <person name="Benner J."/>
            <person name="Madinger C."/>
            <person name="Nove J."/>
            <person name="Anton B."/>
            <person name="Chaudhary K."/>
            <person name="Foster J."/>
            <person name="Holman A."/>
            <person name="Kumar S."/>
            <person name="Lessard P.A."/>
            <person name="Luyten Y.A."/>
            <person name="Slatko B."/>
            <person name="Wood N."/>
            <person name="Wu B."/>
            <person name="Teplitski M."/>
            <person name="Mougous J.D."/>
            <person name="Ward N."/>
            <person name="Eisen J.A."/>
            <person name="Badger J.H."/>
            <person name="Distel D.L."/>
        </authorList>
    </citation>
    <scope>NUCLEOTIDE SEQUENCE [LARGE SCALE GENOMIC DNA]</scope>
    <source>
        <strain evidence="9">ATCC 39867 / T7901</strain>
    </source>
</reference>
<evidence type="ECO:0000256" key="1">
    <source>
        <dbReference type="ARBA" id="ARBA00022603"/>
    </source>
</evidence>
<sequence length="277" mass="30641">MASVADCLTVSAELSDVSDTARLDTELLLAAVLGKSRTWLFTWPEYNLSEEEQARFAEFFARRRAGEPVAYILGEREFWSLPFFVDASTLIPRPDTELLVSCIVDLPIPKQRVLDLGTGTGAIALALASELSDAVIVAVDKSPEAVKLALRNQARLGFTNVEILQSDWYSALGDQHFDVIVANPPYIDEKDTHLGRGDVRFEPRSALVAADKGLADIRHIIVHAVEHLNDGGTLLIEHGWQQDERVAEILAGKGFLEIRTFQDLGGNNRATLGRWYE</sequence>
<accession>C5BSZ5</accession>
<dbReference type="HOGENOM" id="CLU_018398_3_0_6"/>
<keyword evidence="2 5" id="KW-0808">Transferase</keyword>
<dbReference type="PANTHER" id="PTHR18895">
    <property type="entry name" value="HEMK METHYLTRANSFERASE"/>
    <property type="match status" value="1"/>
</dbReference>
<dbReference type="InterPro" id="IPR029063">
    <property type="entry name" value="SAM-dependent_MTases_sf"/>
</dbReference>
<dbReference type="InterPro" id="IPR050320">
    <property type="entry name" value="N5-glutamine_MTase"/>
</dbReference>
<dbReference type="KEGG" id="ttu:TERTU_3843"/>
<dbReference type="InterPro" id="IPR019874">
    <property type="entry name" value="RF_methyltr_PrmC"/>
</dbReference>
<feature type="binding site" evidence="5">
    <location>
        <position position="168"/>
    </location>
    <ligand>
        <name>S-adenosyl-L-methionine</name>
        <dbReference type="ChEBI" id="CHEBI:59789"/>
    </ligand>
</feature>
<feature type="binding site" evidence="5">
    <location>
        <begin position="117"/>
        <end position="121"/>
    </location>
    <ligand>
        <name>S-adenosyl-L-methionine</name>
        <dbReference type="ChEBI" id="CHEBI:59789"/>
    </ligand>
</feature>
<feature type="domain" description="Methyltransferase small" evidence="6">
    <location>
        <begin position="96"/>
        <end position="193"/>
    </location>
</feature>
<dbReference type="Pfam" id="PF05175">
    <property type="entry name" value="MTS"/>
    <property type="match status" value="1"/>
</dbReference>
<evidence type="ECO:0000256" key="3">
    <source>
        <dbReference type="ARBA" id="ARBA00022691"/>
    </source>
</evidence>
<evidence type="ECO:0000313" key="9">
    <source>
        <dbReference type="Proteomes" id="UP000009080"/>
    </source>
</evidence>
<dbReference type="InterPro" id="IPR040758">
    <property type="entry name" value="PrmC_N"/>
</dbReference>
<dbReference type="RefSeq" id="WP_015818428.1">
    <property type="nucleotide sequence ID" value="NC_012997.1"/>
</dbReference>
<evidence type="ECO:0000259" key="6">
    <source>
        <dbReference type="Pfam" id="PF05175"/>
    </source>
</evidence>
<evidence type="ECO:0000256" key="4">
    <source>
        <dbReference type="ARBA" id="ARBA00048391"/>
    </source>
</evidence>
<dbReference type="eggNOG" id="COG2890">
    <property type="taxonomic scope" value="Bacteria"/>
</dbReference>
<evidence type="ECO:0000313" key="8">
    <source>
        <dbReference type="EMBL" id="ACR12316.1"/>
    </source>
</evidence>
<dbReference type="InterPro" id="IPR004556">
    <property type="entry name" value="HemK-like"/>
</dbReference>
<dbReference type="PROSITE" id="PS00092">
    <property type="entry name" value="N6_MTASE"/>
    <property type="match status" value="1"/>
</dbReference>
<dbReference type="GO" id="GO:0032259">
    <property type="term" value="P:methylation"/>
    <property type="evidence" value="ECO:0007669"/>
    <property type="project" value="UniProtKB-KW"/>
</dbReference>
<feature type="binding site" evidence="5">
    <location>
        <position position="140"/>
    </location>
    <ligand>
        <name>S-adenosyl-L-methionine</name>
        <dbReference type="ChEBI" id="CHEBI:59789"/>
    </ligand>
</feature>
<dbReference type="GO" id="GO:0102559">
    <property type="term" value="F:peptide chain release factor N(5)-glutamine methyltransferase activity"/>
    <property type="evidence" value="ECO:0007669"/>
    <property type="project" value="UniProtKB-EC"/>
</dbReference>
<keyword evidence="9" id="KW-1185">Reference proteome</keyword>
<dbReference type="EMBL" id="CP001614">
    <property type="protein sequence ID" value="ACR12316.1"/>
    <property type="molecule type" value="Genomic_DNA"/>
</dbReference>
<dbReference type="Pfam" id="PF17827">
    <property type="entry name" value="PrmC_N"/>
    <property type="match status" value="1"/>
</dbReference>
<dbReference type="NCBIfam" id="TIGR03534">
    <property type="entry name" value="RF_mod_PrmC"/>
    <property type="match status" value="1"/>
</dbReference>
<dbReference type="HAMAP" id="MF_02126">
    <property type="entry name" value="RF_methyltr_PrmC"/>
    <property type="match status" value="1"/>
</dbReference>
<proteinExistence type="inferred from homology"/>
<name>C5BSZ5_TERTT</name>
<dbReference type="Gene3D" id="3.40.50.150">
    <property type="entry name" value="Vaccinia Virus protein VP39"/>
    <property type="match status" value="1"/>
</dbReference>
<evidence type="ECO:0000259" key="7">
    <source>
        <dbReference type="Pfam" id="PF17827"/>
    </source>
</evidence>
<dbReference type="PANTHER" id="PTHR18895:SF74">
    <property type="entry name" value="MTRF1L RELEASE FACTOR GLUTAMINE METHYLTRANSFERASE"/>
    <property type="match status" value="1"/>
</dbReference>
<dbReference type="CDD" id="cd02440">
    <property type="entry name" value="AdoMet_MTases"/>
    <property type="match status" value="1"/>
</dbReference>
<dbReference type="AlphaFoldDB" id="C5BSZ5"/>
<dbReference type="SUPFAM" id="SSF53335">
    <property type="entry name" value="S-adenosyl-L-methionine-dependent methyltransferases"/>
    <property type="match status" value="1"/>
</dbReference>
<dbReference type="STRING" id="377629.TERTU_3843"/>
<evidence type="ECO:0000256" key="2">
    <source>
        <dbReference type="ARBA" id="ARBA00022679"/>
    </source>
</evidence>
<dbReference type="OrthoDB" id="9800643at2"/>
<dbReference type="FunFam" id="1.10.8.10:FF:000032">
    <property type="entry name" value="Release factor glutamine methyltransferase"/>
    <property type="match status" value="1"/>
</dbReference>